<keyword evidence="1" id="KW-1133">Transmembrane helix</keyword>
<dbReference type="RefSeq" id="WP_012002993.1">
    <property type="nucleotide sequence ID" value="NC_009828.1"/>
</dbReference>
<organism evidence="2 3">
    <name type="scientific">Pseudothermotoga lettingae (strain ATCC BAA-301 / DSM 14385 / NBRC 107922 / TMO)</name>
    <name type="common">Thermotoga lettingae</name>
    <dbReference type="NCBI Taxonomy" id="416591"/>
    <lineage>
        <taxon>Bacteria</taxon>
        <taxon>Thermotogati</taxon>
        <taxon>Thermotogota</taxon>
        <taxon>Thermotogae</taxon>
        <taxon>Thermotogales</taxon>
        <taxon>Thermotogaceae</taxon>
        <taxon>Pseudothermotoga</taxon>
    </lineage>
</organism>
<accession>A8F5S8</accession>
<dbReference type="PROSITE" id="PS51257">
    <property type="entry name" value="PROKAR_LIPOPROTEIN"/>
    <property type="match status" value="1"/>
</dbReference>
<evidence type="ECO:0000313" key="2">
    <source>
        <dbReference type="EMBL" id="ABV33512.1"/>
    </source>
</evidence>
<dbReference type="PANTHER" id="PTHR34351">
    <property type="entry name" value="SLR1927 PROTEIN-RELATED"/>
    <property type="match status" value="1"/>
</dbReference>
<feature type="transmembrane region" description="Helical" evidence="1">
    <location>
        <begin position="12"/>
        <end position="45"/>
    </location>
</feature>
<proteinExistence type="predicted"/>
<reference evidence="2 3" key="2">
    <citation type="journal article" date="2009" name="Proc. Natl. Acad. Sci. U.S.A.">
        <title>On the chimeric nature, thermophilic origin, and phylogenetic placement of the Thermotogales.</title>
        <authorList>
            <person name="Zhaxybayeva O."/>
            <person name="Swithers K.S."/>
            <person name="Lapierre P."/>
            <person name="Fournier G.P."/>
            <person name="Bickhart D.M."/>
            <person name="DeBoy R.T."/>
            <person name="Nelson K.E."/>
            <person name="Nesbo C.L."/>
            <person name="Doolittle W.F."/>
            <person name="Gogarten J.P."/>
            <person name="Noll K.M."/>
        </authorList>
    </citation>
    <scope>NUCLEOTIDE SEQUENCE [LARGE SCALE GENOMIC DNA]</scope>
    <source>
        <strain evidence="3">ATCC BAA-301 / DSM 14385 / NBRC 107922 / TMO</strain>
    </source>
</reference>
<dbReference type="Proteomes" id="UP000002016">
    <property type="component" value="Chromosome"/>
</dbReference>
<dbReference type="HOGENOM" id="CLU_666904_0_0_0"/>
<name>A8F5S8_PSELT</name>
<dbReference type="STRING" id="416591.Tlet_0946"/>
<protein>
    <submittedName>
        <fullName evidence="2">Uncharacterized protein</fullName>
    </submittedName>
</protein>
<keyword evidence="3" id="KW-1185">Reference proteome</keyword>
<reference evidence="2 3" key="1">
    <citation type="submission" date="2007-08" db="EMBL/GenBank/DDBJ databases">
        <title>Complete sequence of Thermotoga lettingae TMO.</title>
        <authorList>
            <consortium name="US DOE Joint Genome Institute"/>
            <person name="Copeland A."/>
            <person name="Lucas S."/>
            <person name="Lapidus A."/>
            <person name="Barry K."/>
            <person name="Glavina del Rio T."/>
            <person name="Dalin E."/>
            <person name="Tice H."/>
            <person name="Pitluck S."/>
            <person name="Foster B."/>
            <person name="Bruce D."/>
            <person name="Schmutz J."/>
            <person name="Larimer F."/>
            <person name="Land M."/>
            <person name="Hauser L."/>
            <person name="Kyrpides N."/>
            <person name="Mikhailova N."/>
            <person name="Nelson K."/>
            <person name="Gogarten J.P."/>
            <person name="Noll K."/>
            <person name="Richardson P."/>
        </authorList>
    </citation>
    <scope>NUCLEOTIDE SEQUENCE [LARGE SCALE GENOMIC DNA]</scope>
    <source>
        <strain evidence="3">ATCC BAA-301 / DSM 14385 / NBRC 107922 / TMO</strain>
    </source>
</reference>
<dbReference type="eggNOG" id="COG1721">
    <property type="taxonomic scope" value="Bacteria"/>
</dbReference>
<dbReference type="PANTHER" id="PTHR34351:SF1">
    <property type="entry name" value="SLR1927 PROTEIN"/>
    <property type="match status" value="1"/>
</dbReference>
<gene>
    <name evidence="2" type="ordered locus">Tlet_0946</name>
</gene>
<dbReference type="EMBL" id="CP000812">
    <property type="protein sequence ID" value="ABV33512.1"/>
    <property type="molecule type" value="Genomic_DNA"/>
</dbReference>
<evidence type="ECO:0000313" key="3">
    <source>
        <dbReference type="Proteomes" id="UP000002016"/>
    </source>
</evidence>
<sequence length="426" mass="49514" precursor="true">MKLKLKSKSSSFGLLIFMSILSCVWALLSFNVFSITLVIACIFLWLQFYDTKRKLTHLEIERWVNQTRAFTDQDLTINHRIQSPFGDIDASISSHVTASGFLTYNLFEKTLLIRKSESVYVQSKISFPTRGKKILSDFFVLYEHPINLFRHYACYSGKEEILVLPKIMYIESFPSRLRELLPAERSEFKLLEDTTQIKGVREYFNEPLSKIHWKISAKLGKLCVKELDYTAISNTVLYLDLNLSSEIFARKVWAQIRKNYEEDAVIATSSIIYLLANRGNLIDLVVVGKEVLRRNYMVNSDWVSAVELLAKAEGDENGPQLPEEFFKDLYRLTPSNTILIISMYLTDTLLPLLIQARTRCARVIVLLIPYGFRDPRFKPAKTYEMYPLDMQKLIEKAKILEKEQIIVRIIRPNQSLQEVFDEIQRS</sequence>
<dbReference type="OrthoDB" id="9778037at2"/>
<keyword evidence="1" id="KW-0812">Transmembrane</keyword>
<keyword evidence="1" id="KW-0472">Membrane</keyword>
<evidence type="ECO:0000256" key="1">
    <source>
        <dbReference type="SAM" id="Phobius"/>
    </source>
</evidence>
<dbReference type="KEGG" id="tle:Tlet_0946"/>
<dbReference type="AlphaFoldDB" id="A8F5S8"/>